<organism evidence="2 3">
    <name type="scientific">Edaphochlamys debaryana</name>
    <dbReference type="NCBI Taxonomy" id="47281"/>
    <lineage>
        <taxon>Eukaryota</taxon>
        <taxon>Viridiplantae</taxon>
        <taxon>Chlorophyta</taxon>
        <taxon>core chlorophytes</taxon>
        <taxon>Chlorophyceae</taxon>
        <taxon>CS clade</taxon>
        <taxon>Chlamydomonadales</taxon>
        <taxon>Chlamydomonadales incertae sedis</taxon>
        <taxon>Edaphochlamys</taxon>
    </lineage>
</organism>
<evidence type="ECO:0000313" key="2">
    <source>
        <dbReference type="EMBL" id="KAG2490616.1"/>
    </source>
</evidence>
<comment type="caution">
    <text evidence="2">The sequence shown here is derived from an EMBL/GenBank/DDBJ whole genome shotgun (WGS) entry which is preliminary data.</text>
</comment>
<name>A0A836BVG4_9CHLO</name>
<feature type="domain" description="BACK" evidence="1">
    <location>
        <begin position="209"/>
        <end position="275"/>
    </location>
</feature>
<dbReference type="InterPro" id="IPR011705">
    <property type="entry name" value="BACK"/>
</dbReference>
<protein>
    <recommendedName>
        <fullName evidence="1">BACK domain-containing protein</fullName>
    </recommendedName>
</protein>
<evidence type="ECO:0000259" key="1">
    <source>
        <dbReference type="Pfam" id="PF07707"/>
    </source>
</evidence>
<gene>
    <name evidence="2" type="ORF">HYH03_011008</name>
</gene>
<dbReference type="AlphaFoldDB" id="A0A836BVG4"/>
<dbReference type="Pfam" id="PF07707">
    <property type="entry name" value="BACK"/>
    <property type="match status" value="1"/>
</dbReference>
<accession>A0A836BVG4</accession>
<keyword evidence="3" id="KW-1185">Reference proteome</keyword>
<reference evidence="2" key="1">
    <citation type="journal article" date="2020" name="bioRxiv">
        <title>Comparative genomics of Chlamydomonas.</title>
        <authorList>
            <person name="Craig R.J."/>
            <person name="Hasan A.R."/>
            <person name="Ness R.W."/>
            <person name="Keightley P.D."/>
        </authorList>
    </citation>
    <scope>NUCLEOTIDE SEQUENCE</scope>
    <source>
        <strain evidence="2">CCAP 11/70</strain>
    </source>
</reference>
<evidence type="ECO:0000313" key="3">
    <source>
        <dbReference type="Proteomes" id="UP000612055"/>
    </source>
</evidence>
<sequence length="501" mass="53925">MRVAIHLLRSVKRVKREPGEPALNFVGEPLPGHLLLLRPGSSFFKSQANRWTGNQPAGAKPELRVQLEHADDLPYALAAIGFIYTGELAGSPGTRELLGVRRLASFLGVKGCLEAVDTALLTVAQSGLMGVLRLYSRRELLPNGHDPAASALLPRLRAACREQLVKHAGNLQPDVSLSLPLQGGGSVKAGELLAWAFPDAPSMLSDPATKNQLLALPGAALEALLSSAGFAADSEDSVLLLLGCWFDANPATSSHRFKRLRRYVRLCQLSSVYFHGVLPLLKWFPVGAAELRFLCQYKEAPAGPLRQQLTDAGKAAGYALSSAWYSAFARPKCRSDAGRPYTWAVSKQTLELELSRSRRSSRDSPAFMRGAFSHGAKRVVARGFEWHLSLEDERGADKAGVYLYCTLPRVLGVGGADASALVGAACPGPCRAVVWRWRQDGGREEAFGFNFGSTHFQVGSAMGVATALLLQATPIDGASTAAARWQPFLRGDKVSGTLTWT</sequence>
<proteinExistence type="predicted"/>
<dbReference type="Proteomes" id="UP000612055">
    <property type="component" value="Unassembled WGS sequence"/>
</dbReference>
<dbReference type="EMBL" id="JAEHOE010000060">
    <property type="protein sequence ID" value="KAG2490616.1"/>
    <property type="molecule type" value="Genomic_DNA"/>
</dbReference>